<dbReference type="Gene3D" id="2.40.40.10">
    <property type="entry name" value="RlpA-like domain"/>
    <property type="match status" value="1"/>
</dbReference>
<proteinExistence type="predicted"/>
<dbReference type="InterPro" id="IPR036908">
    <property type="entry name" value="RlpA-like_sf"/>
</dbReference>
<dbReference type="CDD" id="cd22268">
    <property type="entry name" value="DPBB_RlpA-like"/>
    <property type="match status" value="1"/>
</dbReference>
<reference evidence="2" key="1">
    <citation type="submission" date="2020-05" db="EMBL/GenBank/DDBJ databases">
        <authorList>
            <person name="Chiriac C."/>
            <person name="Salcher M."/>
            <person name="Ghai R."/>
            <person name="Kavagutti S V."/>
        </authorList>
    </citation>
    <scope>NUCLEOTIDE SEQUENCE</scope>
</reference>
<dbReference type="EMBL" id="CAFBMX010000006">
    <property type="protein sequence ID" value="CAB4934975.1"/>
    <property type="molecule type" value="Genomic_DNA"/>
</dbReference>
<accession>A0A6J7IVR9</accession>
<dbReference type="Pfam" id="PF03330">
    <property type="entry name" value="DPBB_1"/>
    <property type="match status" value="1"/>
</dbReference>
<dbReference type="PANTHER" id="PTHR34183">
    <property type="entry name" value="ENDOLYTIC PEPTIDOGLYCAN TRANSGLYCOSYLASE RLPA"/>
    <property type="match status" value="1"/>
</dbReference>
<organism evidence="2">
    <name type="scientific">freshwater metagenome</name>
    <dbReference type="NCBI Taxonomy" id="449393"/>
    <lineage>
        <taxon>unclassified sequences</taxon>
        <taxon>metagenomes</taxon>
        <taxon>ecological metagenomes</taxon>
    </lineage>
</organism>
<dbReference type="InterPro" id="IPR009009">
    <property type="entry name" value="RlpA-like_DPBB"/>
</dbReference>
<evidence type="ECO:0000259" key="1">
    <source>
        <dbReference type="Pfam" id="PF03330"/>
    </source>
</evidence>
<protein>
    <submittedName>
        <fullName evidence="2">Unannotated protein</fullName>
    </submittedName>
</protein>
<feature type="domain" description="RlpA-like protein double-psi beta-barrel" evidence="1">
    <location>
        <begin position="134"/>
        <end position="214"/>
    </location>
</feature>
<name>A0A6J7IVR9_9ZZZZ</name>
<dbReference type="SUPFAM" id="SSF50685">
    <property type="entry name" value="Barwin-like endoglucanases"/>
    <property type="match status" value="1"/>
</dbReference>
<dbReference type="PANTHER" id="PTHR34183:SF1">
    <property type="entry name" value="ENDOLYTIC PEPTIDOGLYCAN TRANSGLYCOSYLASE RLPA"/>
    <property type="match status" value="1"/>
</dbReference>
<dbReference type="AlphaFoldDB" id="A0A6J7IVR9"/>
<evidence type="ECO:0000313" key="2">
    <source>
        <dbReference type="EMBL" id="CAB4934975.1"/>
    </source>
</evidence>
<sequence>MTLLRFPHAVLCALCTCAFGGGMVAAAGAQSGGTEAGETLLSAAPALSGTPTTFTGTLGVAAAGRVVAIQGLGPRRVWVTLARARADADGRFSARWTSRVAGRWQVRAIALGGTAAGGLAEPPTGTVTVYRGAGATWYDLSGSRTSCGVRLRKSTMGVAHRTLPCGTLVEITWGGKVVTVPVIDRGPFGRGLHYDLTYAAAKKLGFLEAGRVRVGVLPQPRGRTVPPLRAFAPLPRLGDVAG</sequence>
<gene>
    <name evidence="2" type="ORF">UFOPK3674_01416</name>
</gene>